<evidence type="ECO:0000313" key="2">
    <source>
        <dbReference type="Proteomes" id="UP001377337"/>
    </source>
</evidence>
<accession>A0ABZ2NLE8</accession>
<dbReference type="RefSeq" id="WP_338781771.1">
    <property type="nucleotide sequence ID" value="NZ_CP147407.1"/>
</dbReference>
<protein>
    <submittedName>
        <fullName evidence="1">Uncharacterized protein</fullName>
    </submittedName>
</protein>
<sequence length="108" mass="12517">MPAELDLIWKDFLDHMSSASVLYSIRKAVITGIPFLYITENSALSKELLRSLIDQAAKKAMLHKKVTYKSVFVRNDGPLWVYRHRFYVPQEKMFCCGNLCTDCILKNK</sequence>
<evidence type="ECO:0000313" key="1">
    <source>
        <dbReference type="EMBL" id="WXB98636.1"/>
    </source>
</evidence>
<organism evidence="1 2">
    <name type="scientific">Metabacillus sediminis</name>
    <dbReference type="NCBI Taxonomy" id="3117746"/>
    <lineage>
        <taxon>Bacteria</taxon>
        <taxon>Bacillati</taxon>
        <taxon>Bacillota</taxon>
        <taxon>Bacilli</taxon>
        <taxon>Bacillales</taxon>
        <taxon>Bacillaceae</taxon>
        <taxon>Metabacillus</taxon>
    </lineage>
</organism>
<dbReference type="Proteomes" id="UP001377337">
    <property type="component" value="Chromosome"/>
</dbReference>
<reference evidence="1 2" key="1">
    <citation type="submission" date="2024-02" db="EMBL/GenBank/DDBJ databases">
        <title>Seven novel Bacillus-like species.</title>
        <authorList>
            <person name="Liu G."/>
        </authorList>
    </citation>
    <scope>NUCLEOTIDE SEQUENCE [LARGE SCALE GENOMIC DNA]</scope>
    <source>
        <strain evidence="1 2">FJAT-52054</strain>
    </source>
</reference>
<name>A0ABZ2NLE8_9BACI</name>
<keyword evidence="2" id="KW-1185">Reference proteome</keyword>
<dbReference type="EMBL" id="CP147407">
    <property type="protein sequence ID" value="WXB98636.1"/>
    <property type="molecule type" value="Genomic_DNA"/>
</dbReference>
<proteinExistence type="predicted"/>
<gene>
    <name evidence="1" type="ORF">WCV65_09220</name>
</gene>